<dbReference type="EMBL" id="CAUYUJ010015675">
    <property type="protein sequence ID" value="CAK0856851.1"/>
    <property type="molecule type" value="Genomic_DNA"/>
</dbReference>
<organism evidence="2 3">
    <name type="scientific">Prorocentrum cordatum</name>
    <dbReference type="NCBI Taxonomy" id="2364126"/>
    <lineage>
        <taxon>Eukaryota</taxon>
        <taxon>Sar</taxon>
        <taxon>Alveolata</taxon>
        <taxon>Dinophyceae</taxon>
        <taxon>Prorocentrales</taxon>
        <taxon>Prorocentraceae</taxon>
        <taxon>Prorocentrum</taxon>
    </lineage>
</organism>
<evidence type="ECO:0000256" key="1">
    <source>
        <dbReference type="SAM" id="MobiDB-lite"/>
    </source>
</evidence>
<evidence type="ECO:0000313" key="2">
    <source>
        <dbReference type="EMBL" id="CAK0856851.1"/>
    </source>
</evidence>
<protein>
    <submittedName>
        <fullName evidence="2">Uncharacterized protein</fullName>
    </submittedName>
</protein>
<accession>A0ABN9UDG0</accession>
<proteinExistence type="predicted"/>
<comment type="caution">
    <text evidence="2">The sequence shown here is derived from an EMBL/GenBank/DDBJ whole genome shotgun (WGS) entry which is preliminary data.</text>
</comment>
<reference evidence="2" key="1">
    <citation type="submission" date="2023-10" db="EMBL/GenBank/DDBJ databases">
        <authorList>
            <person name="Chen Y."/>
            <person name="Shah S."/>
            <person name="Dougan E. K."/>
            <person name="Thang M."/>
            <person name="Chan C."/>
        </authorList>
    </citation>
    <scope>NUCLEOTIDE SEQUENCE [LARGE SCALE GENOMIC DNA]</scope>
</reference>
<dbReference type="Proteomes" id="UP001189429">
    <property type="component" value="Unassembled WGS sequence"/>
</dbReference>
<name>A0ABN9UDG0_9DINO</name>
<feature type="region of interest" description="Disordered" evidence="1">
    <location>
        <begin position="50"/>
        <end position="99"/>
    </location>
</feature>
<keyword evidence="3" id="KW-1185">Reference proteome</keyword>
<feature type="compositionally biased region" description="Basic and acidic residues" evidence="1">
    <location>
        <begin position="86"/>
        <end position="99"/>
    </location>
</feature>
<gene>
    <name evidence="2" type="ORF">PCOR1329_LOCUS47120</name>
</gene>
<evidence type="ECO:0000313" key="3">
    <source>
        <dbReference type="Proteomes" id="UP001189429"/>
    </source>
</evidence>
<sequence length="99" mass="10214">MVEPGRPGPLRGRHPQRAGLWVRHAVAPHPAVDALRDLPLALLPVAALDPDDAAGDDAEQRSPGAPKGSDLVAGPTVEPAAALALTRHEGQTSASEKKV</sequence>